<dbReference type="GO" id="GO:0005576">
    <property type="term" value="C:extracellular region"/>
    <property type="evidence" value="ECO:0007669"/>
    <property type="project" value="InterPro"/>
</dbReference>
<dbReference type="Pfam" id="PF00095">
    <property type="entry name" value="WAP"/>
    <property type="match status" value="1"/>
</dbReference>
<evidence type="ECO:0000313" key="6">
    <source>
        <dbReference type="Proteomes" id="UP000887013"/>
    </source>
</evidence>
<proteinExistence type="predicted"/>
<accession>A0A8X6UN56</accession>
<evidence type="ECO:0000259" key="4">
    <source>
        <dbReference type="PROSITE" id="PS51390"/>
    </source>
</evidence>
<evidence type="ECO:0000256" key="3">
    <source>
        <dbReference type="ARBA" id="ARBA00022729"/>
    </source>
</evidence>
<keyword evidence="2" id="KW-0800">Toxin</keyword>
<comment type="function">
    <text evidence="1">Has antibacterial activity.</text>
</comment>
<dbReference type="InterPro" id="IPR008197">
    <property type="entry name" value="WAP_dom"/>
</dbReference>
<evidence type="ECO:0000313" key="5">
    <source>
        <dbReference type="EMBL" id="GFU26675.1"/>
    </source>
</evidence>
<name>A0A8X6UN56_NEPPI</name>
<dbReference type="InterPro" id="IPR036645">
    <property type="entry name" value="Elafin-like_sf"/>
</dbReference>
<dbReference type="EMBL" id="BMAW01032666">
    <property type="protein sequence ID" value="GFU26675.1"/>
    <property type="molecule type" value="Genomic_DNA"/>
</dbReference>
<keyword evidence="6" id="KW-1185">Reference proteome</keyword>
<keyword evidence="3" id="KW-0732">Signal</keyword>
<dbReference type="GO" id="GO:0090729">
    <property type="term" value="F:toxin activity"/>
    <property type="evidence" value="ECO:0007669"/>
    <property type="project" value="UniProtKB-KW"/>
</dbReference>
<dbReference type="SUPFAM" id="SSF57256">
    <property type="entry name" value="Elafin-like"/>
    <property type="match status" value="1"/>
</dbReference>
<dbReference type="Proteomes" id="UP000887013">
    <property type="component" value="Unassembled WGS sequence"/>
</dbReference>
<gene>
    <name evidence="5" type="ORF">NPIL_628881</name>
</gene>
<organism evidence="5 6">
    <name type="scientific">Nephila pilipes</name>
    <name type="common">Giant wood spider</name>
    <name type="synonym">Nephila maculata</name>
    <dbReference type="NCBI Taxonomy" id="299642"/>
    <lineage>
        <taxon>Eukaryota</taxon>
        <taxon>Metazoa</taxon>
        <taxon>Ecdysozoa</taxon>
        <taxon>Arthropoda</taxon>
        <taxon>Chelicerata</taxon>
        <taxon>Arachnida</taxon>
        <taxon>Araneae</taxon>
        <taxon>Araneomorphae</taxon>
        <taxon>Entelegynae</taxon>
        <taxon>Araneoidea</taxon>
        <taxon>Nephilidae</taxon>
        <taxon>Nephila</taxon>
    </lineage>
</organism>
<dbReference type="Gene3D" id="4.10.75.10">
    <property type="entry name" value="Elafin-like"/>
    <property type="match status" value="1"/>
</dbReference>
<dbReference type="GO" id="GO:0030414">
    <property type="term" value="F:peptidase inhibitor activity"/>
    <property type="evidence" value="ECO:0007669"/>
    <property type="project" value="InterPro"/>
</dbReference>
<protein>
    <recommendedName>
        <fullName evidence="4">WAP domain-containing protein</fullName>
    </recommendedName>
</protein>
<reference evidence="5" key="1">
    <citation type="submission" date="2020-08" db="EMBL/GenBank/DDBJ databases">
        <title>Multicomponent nature underlies the extraordinary mechanical properties of spider dragline silk.</title>
        <authorList>
            <person name="Kono N."/>
            <person name="Nakamura H."/>
            <person name="Mori M."/>
            <person name="Yoshida Y."/>
            <person name="Ohtoshi R."/>
            <person name="Malay A.D."/>
            <person name="Moran D.A.P."/>
            <person name="Tomita M."/>
            <person name="Numata K."/>
            <person name="Arakawa K."/>
        </authorList>
    </citation>
    <scope>NUCLEOTIDE SEQUENCE</scope>
</reference>
<feature type="domain" description="WAP" evidence="4">
    <location>
        <begin position="37"/>
        <end position="85"/>
    </location>
</feature>
<dbReference type="PROSITE" id="PS51390">
    <property type="entry name" value="WAP"/>
    <property type="match status" value="1"/>
</dbReference>
<comment type="caution">
    <text evidence="5">The sequence shown here is derived from an EMBL/GenBank/DDBJ whole genome shotgun (WGS) entry which is preliminary data.</text>
</comment>
<sequence>MEVDPENSVNLFAKEIFFKTYKMKPIAVLLLMLVVISAVQAANFCPRMPDYVCIQAVNECCEDLDCEDGEICCQENCGNKCREPVAERTNGEEVKPSSTCSIGQQ</sequence>
<evidence type="ECO:0000256" key="1">
    <source>
        <dbReference type="ARBA" id="ARBA00002878"/>
    </source>
</evidence>
<evidence type="ECO:0000256" key="2">
    <source>
        <dbReference type="ARBA" id="ARBA00022656"/>
    </source>
</evidence>
<dbReference type="AlphaFoldDB" id="A0A8X6UN56"/>